<sequence length="133" mass="15142">MKRMCHQLQELEEKVKNLEMLEASQTRSPLAGAEQRRTPSANPKQTPVFSTSQKVKTKQINEPAQVPKGQTKEEVRKSVPSSNGPRLVEQVEQRQVAFLDRGVEKKLSPPSLWSIWIMLRKTNILTSIYTGNM</sequence>
<feature type="compositionally biased region" description="Polar residues" evidence="1">
    <location>
        <begin position="38"/>
        <end position="62"/>
    </location>
</feature>
<accession>A0A232FDQ0</accession>
<proteinExistence type="predicted"/>
<organism evidence="2 3">
    <name type="scientific">Trichomalopsis sarcophagae</name>
    <dbReference type="NCBI Taxonomy" id="543379"/>
    <lineage>
        <taxon>Eukaryota</taxon>
        <taxon>Metazoa</taxon>
        <taxon>Ecdysozoa</taxon>
        <taxon>Arthropoda</taxon>
        <taxon>Hexapoda</taxon>
        <taxon>Insecta</taxon>
        <taxon>Pterygota</taxon>
        <taxon>Neoptera</taxon>
        <taxon>Endopterygota</taxon>
        <taxon>Hymenoptera</taxon>
        <taxon>Apocrita</taxon>
        <taxon>Proctotrupomorpha</taxon>
        <taxon>Chalcidoidea</taxon>
        <taxon>Pteromalidae</taxon>
        <taxon>Pteromalinae</taxon>
        <taxon>Trichomalopsis</taxon>
    </lineage>
</organism>
<feature type="region of interest" description="Disordered" evidence="1">
    <location>
        <begin position="19"/>
        <end position="87"/>
    </location>
</feature>
<evidence type="ECO:0000313" key="3">
    <source>
        <dbReference type="Proteomes" id="UP000215335"/>
    </source>
</evidence>
<evidence type="ECO:0000256" key="1">
    <source>
        <dbReference type="SAM" id="MobiDB-lite"/>
    </source>
</evidence>
<name>A0A232FDQ0_9HYME</name>
<gene>
    <name evidence="2" type="ORF">TSAR_005927</name>
</gene>
<comment type="caution">
    <text evidence="2">The sequence shown here is derived from an EMBL/GenBank/DDBJ whole genome shotgun (WGS) entry which is preliminary data.</text>
</comment>
<keyword evidence="3" id="KW-1185">Reference proteome</keyword>
<evidence type="ECO:0000313" key="2">
    <source>
        <dbReference type="EMBL" id="OXU28608.1"/>
    </source>
</evidence>
<dbReference type="EMBL" id="NNAY01000407">
    <property type="protein sequence ID" value="OXU28608.1"/>
    <property type="molecule type" value="Genomic_DNA"/>
</dbReference>
<dbReference type="Proteomes" id="UP000215335">
    <property type="component" value="Unassembled WGS sequence"/>
</dbReference>
<reference evidence="2 3" key="1">
    <citation type="journal article" date="2017" name="Curr. Biol.">
        <title>The Evolution of Venom by Co-option of Single-Copy Genes.</title>
        <authorList>
            <person name="Martinson E.O."/>
            <person name="Mrinalini"/>
            <person name="Kelkar Y.D."/>
            <person name="Chang C.H."/>
            <person name="Werren J.H."/>
        </authorList>
    </citation>
    <scope>NUCLEOTIDE SEQUENCE [LARGE SCALE GENOMIC DNA]</scope>
    <source>
        <strain evidence="2 3">Alberta</strain>
        <tissue evidence="2">Whole body</tissue>
    </source>
</reference>
<dbReference type="AlphaFoldDB" id="A0A232FDQ0"/>
<protein>
    <submittedName>
        <fullName evidence="2">Uncharacterized protein</fullName>
    </submittedName>
</protein>